<dbReference type="InParanoid" id="A0A0C3F6X3"/>
<feature type="region of interest" description="Disordered" evidence="1">
    <location>
        <begin position="811"/>
        <end position="840"/>
    </location>
</feature>
<feature type="region of interest" description="Disordered" evidence="1">
    <location>
        <begin position="157"/>
        <end position="245"/>
    </location>
</feature>
<reference evidence="2 3" key="1">
    <citation type="submission" date="2014-04" db="EMBL/GenBank/DDBJ databases">
        <authorList>
            <consortium name="DOE Joint Genome Institute"/>
            <person name="Kuo A."/>
            <person name="Tarkka M."/>
            <person name="Buscot F."/>
            <person name="Kohler A."/>
            <person name="Nagy L.G."/>
            <person name="Floudas D."/>
            <person name="Copeland A."/>
            <person name="Barry K.W."/>
            <person name="Cichocki N."/>
            <person name="Veneault-Fourrey C."/>
            <person name="LaButti K."/>
            <person name="Lindquist E.A."/>
            <person name="Lipzen A."/>
            <person name="Lundell T."/>
            <person name="Morin E."/>
            <person name="Murat C."/>
            <person name="Sun H."/>
            <person name="Tunlid A."/>
            <person name="Henrissat B."/>
            <person name="Grigoriev I.V."/>
            <person name="Hibbett D.S."/>
            <person name="Martin F."/>
            <person name="Nordberg H.P."/>
            <person name="Cantor M.N."/>
            <person name="Hua S.X."/>
        </authorList>
    </citation>
    <scope>NUCLEOTIDE SEQUENCE [LARGE SCALE GENOMIC DNA]</scope>
    <source>
        <strain evidence="2 3">F 1598</strain>
    </source>
</reference>
<dbReference type="EMBL" id="KN833004">
    <property type="protein sequence ID" value="KIM80430.1"/>
    <property type="molecule type" value="Genomic_DNA"/>
</dbReference>
<feature type="compositionally biased region" description="Polar residues" evidence="1">
    <location>
        <begin position="534"/>
        <end position="586"/>
    </location>
</feature>
<feature type="region of interest" description="Disordered" evidence="1">
    <location>
        <begin position="1"/>
        <end position="40"/>
    </location>
</feature>
<dbReference type="AlphaFoldDB" id="A0A0C3F6X3"/>
<feature type="compositionally biased region" description="Polar residues" evidence="1">
    <location>
        <begin position="713"/>
        <end position="722"/>
    </location>
</feature>
<feature type="compositionally biased region" description="Polar residues" evidence="1">
    <location>
        <begin position="814"/>
        <end position="823"/>
    </location>
</feature>
<feature type="region of interest" description="Disordered" evidence="1">
    <location>
        <begin position="471"/>
        <end position="614"/>
    </location>
</feature>
<feature type="region of interest" description="Disordered" evidence="1">
    <location>
        <begin position="296"/>
        <end position="348"/>
    </location>
</feature>
<feature type="compositionally biased region" description="Polar residues" evidence="1">
    <location>
        <begin position="213"/>
        <end position="243"/>
    </location>
</feature>
<accession>A0A0C3F6X3</accession>
<protein>
    <submittedName>
        <fullName evidence="2">Uncharacterized protein</fullName>
    </submittedName>
</protein>
<feature type="compositionally biased region" description="Polar residues" evidence="1">
    <location>
        <begin position="339"/>
        <end position="348"/>
    </location>
</feature>
<feature type="compositionally biased region" description="Low complexity" evidence="1">
    <location>
        <begin position="723"/>
        <end position="739"/>
    </location>
</feature>
<evidence type="ECO:0000256" key="1">
    <source>
        <dbReference type="SAM" id="MobiDB-lite"/>
    </source>
</evidence>
<feature type="compositionally biased region" description="Polar residues" evidence="1">
    <location>
        <begin position="186"/>
        <end position="200"/>
    </location>
</feature>
<reference evidence="3" key="2">
    <citation type="submission" date="2015-01" db="EMBL/GenBank/DDBJ databases">
        <title>Evolutionary Origins and Diversification of the Mycorrhizal Mutualists.</title>
        <authorList>
            <consortium name="DOE Joint Genome Institute"/>
            <consortium name="Mycorrhizal Genomics Consortium"/>
            <person name="Kohler A."/>
            <person name="Kuo A."/>
            <person name="Nagy L.G."/>
            <person name="Floudas D."/>
            <person name="Copeland A."/>
            <person name="Barry K.W."/>
            <person name="Cichocki N."/>
            <person name="Veneault-Fourrey C."/>
            <person name="LaButti K."/>
            <person name="Lindquist E.A."/>
            <person name="Lipzen A."/>
            <person name="Lundell T."/>
            <person name="Morin E."/>
            <person name="Murat C."/>
            <person name="Riley R."/>
            <person name="Ohm R."/>
            <person name="Sun H."/>
            <person name="Tunlid A."/>
            <person name="Henrissat B."/>
            <person name="Grigoriev I.V."/>
            <person name="Hibbett D.S."/>
            <person name="Martin F."/>
        </authorList>
    </citation>
    <scope>NUCLEOTIDE SEQUENCE [LARGE SCALE GENOMIC DNA]</scope>
    <source>
        <strain evidence="3">F 1598</strain>
    </source>
</reference>
<dbReference type="Proteomes" id="UP000054166">
    <property type="component" value="Unassembled WGS sequence"/>
</dbReference>
<dbReference type="OrthoDB" id="3266894at2759"/>
<organism evidence="2 3">
    <name type="scientific">Piloderma croceum (strain F 1598)</name>
    <dbReference type="NCBI Taxonomy" id="765440"/>
    <lineage>
        <taxon>Eukaryota</taxon>
        <taxon>Fungi</taxon>
        <taxon>Dikarya</taxon>
        <taxon>Basidiomycota</taxon>
        <taxon>Agaricomycotina</taxon>
        <taxon>Agaricomycetes</taxon>
        <taxon>Agaricomycetidae</taxon>
        <taxon>Atheliales</taxon>
        <taxon>Atheliaceae</taxon>
        <taxon>Piloderma</taxon>
    </lineage>
</organism>
<feature type="compositionally biased region" description="Low complexity" evidence="1">
    <location>
        <begin position="505"/>
        <end position="528"/>
    </location>
</feature>
<proteinExistence type="predicted"/>
<feature type="compositionally biased region" description="Low complexity" evidence="1">
    <location>
        <begin position="647"/>
        <end position="672"/>
    </location>
</feature>
<keyword evidence="3" id="KW-1185">Reference proteome</keyword>
<feature type="compositionally biased region" description="Polar residues" evidence="1">
    <location>
        <begin position="159"/>
        <end position="172"/>
    </location>
</feature>
<feature type="compositionally biased region" description="Basic and acidic residues" evidence="1">
    <location>
        <begin position="25"/>
        <end position="37"/>
    </location>
</feature>
<dbReference type="HOGENOM" id="CLU_338610_0_0_1"/>
<gene>
    <name evidence="2" type="ORF">PILCRDRAFT_822562</name>
</gene>
<feature type="compositionally biased region" description="Low complexity" evidence="1">
    <location>
        <begin position="745"/>
        <end position="757"/>
    </location>
</feature>
<name>A0A0C3F6X3_PILCF</name>
<evidence type="ECO:0000313" key="2">
    <source>
        <dbReference type="EMBL" id="KIM80430.1"/>
    </source>
</evidence>
<feature type="region of interest" description="Disordered" evidence="1">
    <location>
        <begin position="111"/>
        <end position="139"/>
    </location>
</feature>
<sequence>MTRPRESILNLFDPLNLNHPSTPKRIPESPDSDKENEPGETTVFFNRTYSRQIALVPVHSKPMKRLVDVGDATAVLDEDGIEGLLSVVIEEDEEEMWEEERKATLMNDHKVESTPRQEELGPMSPDDAQTPMQRTPFTDITPEATPIARKKTYRRDGITTATVSGTQTSPRTTRAPPGSPLASIINAINFSDNKNTNRNAAQEREYEEEQDQIPRTSVSSASNGTLASSTAGLVPSSSSASLTRTDDRPHLESILNLSASTNTLTGSTAHLVPSTASALLTNIPLSHLPLAASISKSDYDPSSSLPPLPPSSSASPPKSAYKHSRRGSLIPSPKKSNKLTDSAASSMHQNSIDADLQSSFNINLEHPESSFDLLNDRISFFSGLDNSLNARMDASVVTSGMGIGMESSFVGRAPGLGVDMSIMGDFDVKDEEGRMKAFLGMSADWEGKVEAEGTNITRDIPSPVSIVKTATTSAHNTPQPKPKVNAKYLPQPTPGSAERTPKPPMKTTATKRLSFSLSSTSGLTGAGSPRRLSVVNSPSKAHNGGSTNINTPRRLSVVNSPSKAQNSGLTNTNTPKGLSGVNSPSKAQDVKRTAPRRSLVPTLTPSPKKACAPSKVAYVAPPPVPALRIVKRSNANASAKTQPPDWAASVTGSNTSTSATTRARPRSSISAARPPPPSMPAQSKPAHKPALQGVQRPRPSIAATVAGPPKTTFGVTSKMTKPSKQLSAGSAAAAGTAKSKLGRPVSVVSSSTTTKTVASLPSRLPTAPVASSTGLKPPSRFGYSVTSSAGGGSSALPKPISSVVGAAVSRLPSAGSTRMTSKIGSVGPATDVSRAGRRRV</sequence>
<feature type="region of interest" description="Disordered" evidence="1">
    <location>
        <begin position="635"/>
        <end position="759"/>
    </location>
</feature>
<dbReference type="STRING" id="765440.A0A0C3F6X3"/>
<evidence type="ECO:0000313" key="3">
    <source>
        <dbReference type="Proteomes" id="UP000054166"/>
    </source>
</evidence>